<evidence type="ECO:0000256" key="7">
    <source>
        <dbReference type="PIRSR" id="PIRSR000183-2"/>
    </source>
</evidence>
<dbReference type="SMART" id="SM01003">
    <property type="entry name" value="AlaDh_PNT_N"/>
    <property type="match status" value="1"/>
</dbReference>
<evidence type="ECO:0000259" key="10">
    <source>
        <dbReference type="SMART" id="SM01003"/>
    </source>
</evidence>
<dbReference type="GO" id="GO:0042853">
    <property type="term" value="P:L-alanine catabolic process"/>
    <property type="evidence" value="ECO:0007669"/>
    <property type="project" value="InterPro"/>
</dbReference>
<keyword evidence="3 5" id="KW-0560">Oxidoreductase</keyword>
<dbReference type="PANTHER" id="PTHR42795">
    <property type="entry name" value="ALANINE DEHYDROGENASE"/>
    <property type="match status" value="1"/>
</dbReference>
<reference evidence="11 12" key="1">
    <citation type="submission" date="2018-11" db="EMBL/GenBank/DDBJ databases">
        <title>Genomic Encyclopedia of Type Strains, Phase IV (KMG-IV): sequencing the most valuable type-strain genomes for metagenomic binning, comparative biology and taxonomic classification.</title>
        <authorList>
            <person name="Goeker M."/>
        </authorList>
    </citation>
    <scope>NUCLEOTIDE SEQUENCE [LARGE SCALE GENOMIC DNA]</scope>
    <source>
        <strain evidence="11 12">DSM 16974</strain>
    </source>
</reference>
<evidence type="ECO:0000256" key="5">
    <source>
        <dbReference type="PIRNR" id="PIRNR000183"/>
    </source>
</evidence>
<evidence type="ECO:0000313" key="11">
    <source>
        <dbReference type="EMBL" id="ROQ20439.1"/>
    </source>
</evidence>
<dbReference type="PANTHER" id="PTHR42795:SF1">
    <property type="entry name" value="ALANINE DEHYDROGENASE"/>
    <property type="match status" value="1"/>
</dbReference>
<sequence length="370" mass="38566">MRIGVPREIKTDEYRVGLTPSAVRELAGQGHSVLVEREAGAAVGLDDASYEAAGATLVDSASAVFAQAELIVKVKEPQPEEYRQLHPDQILFTFLHLAPDPEQAEGLLASGASCIAYETVTDQAGRLPLLTPMSEVAGRLATQAGAHHLELHQGGRGILLGGVPGVPPAGVTIIGGGVVGTQAARMALGLGAQVRILDKSLVRLRELDALFHGRLVCEYATEDALEQALPQTDLLIGAVLVTGDSAPKLLSREQLGALPTGAVLVDVAIDQGGCFATSRPTTHRQPTFSLDGVVHYCVANIPSAAARTATLALSHATLPYVQALAQNGLEALRRDPGLRAGLNVHGGHITHEAVARALGKPWVAFGSGPE</sequence>
<keyword evidence="12" id="KW-1185">Reference proteome</keyword>
<evidence type="ECO:0000256" key="4">
    <source>
        <dbReference type="ARBA" id="ARBA00023027"/>
    </source>
</evidence>
<feature type="binding site" evidence="8">
    <location>
        <position position="134"/>
    </location>
    <ligand>
        <name>NAD(+)</name>
        <dbReference type="ChEBI" id="CHEBI:57540"/>
    </ligand>
</feature>
<dbReference type="RefSeq" id="WP_123637590.1">
    <property type="nucleotide sequence ID" value="NZ_JBHYFO010000002.1"/>
</dbReference>
<dbReference type="FunFam" id="3.40.50.720:FF:000049">
    <property type="entry name" value="Alanine dehydrogenase"/>
    <property type="match status" value="1"/>
</dbReference>
<feature type="active site" description="Proton donor/acceptor" evidence="6">
    <location>
        <position position="270"/>
    </location>
</feature>
<dbReference type="SMART" id="SM01002">
    <property type="entry name" value="AlaDh_PNT_C"/>
    <property type="match status" value="1"/>
</dbReference>
<feature type="binding site" evidence="8">
    <location>
        <begin position="267"/>
        <end position="270"/>
    </location>
    <ligand>
        <name>NAD(+)</name>
        <dbReference type="ChEBI" id="CHEBI:57540"/>
    </ligand>
</feature>
<gene>
    <name evidence="11" type="ORF">EDC38_1045</name>
</gene>
<feature type="domain" description="Alanine dehydrogenase/pyridine nucleotide transhydrogenase NAD(H)-binding" evidence="9">
    <location>
        <begin position="149"/>
        <end position="297"/>
    </location>
</feature>
<evidence type="ECO:0000313" key="12">
    <source>
        <dbReference type="Proteomes" id="UP000273643"/>
    </source>
</evidence>
<dbReference type="InterPro" id="IPR008143">
    <property type="entry name" value="Ala_DH/PNT_CS2"/>
</dbReference>
<dbReference type="GO" id="GO:0005886">
    <property type="term" value="C:plasma membrane"/>
    <property type="evidence" value="ECO:0007669"/>
    <property type="project" value="TreeGrafter"/>
</dbReference>
<protein>
    <recommendedName>
        <fullName evidence="2 5">Alanine dehydrogenase</fullName>
        <ecNumber evidence="2 5">1.4.1.1</ecNumber>
    </recommendedName>
</protein>
<dbReference type="PIRSF" id="PIRSF000183">
    <property type="entry name" value="Alanine_dh"/>
    <property type="match status" value="1"/>
</dbReference>
<evidence type="ECO:0000256" key="1">
    <source>
        <dbReference type="ARBA" id="ARBA00005689"/>
    </source>
</evidence>
<dbReference type="InterPro" id="IPR036291">
    <property type="entry name" value="NAD(P)-bd_dom_sf"/>
</dbReference>
<comment type="caution">
    <text evidence="11">The sequence shown here is derived from an EMBL/GenBank/DDBJ whole genome shotgun (WGS) entry which is preliminary data.</text>
</comment>
<feature type="binding site" evidence="7">
    <location>
        <position position="15"/>
    </location>
    <ligand>
        <name>substrate</name>
    </ligand>
</feature>
<proteinExistence type="inferred from homology"/>
<dbReference type="NCBIfam" id="TIGR00518">
    <property type="entry name" value="alaDH"/>
    <property type="match status" value="1"/>
</dbReference>
<dbReference type="PROSITE" id="PS00837">
    <property type="entry name" value="ALADH_PNT_2"/>
    <property type="match status" value="1"/>
</dbReference>
<comment type="catalytic activity">
    <reaction evidence="5">
        <text>L-alanine + NAD(+) + H2O = pyruvate + NH4(+) + NADH + H(+)</text>
        <dbReference type="Rhea" id="RHEA:18405"/>
        <dbReference type="ChEBI" id="CHEBI:15361"/>
        <dbReference type="ChEBI" id="CHEBI:15377"/>
        <dbReference type="ChEBI" id="CHEBI:15378"/>
        <dbReference type="ChEBI" id="CHEBI:28938"/>
        <dbReference type="ChEBI" id="CHEBI:57540"/>
        <dbReference type="ChEBI" id="CHEBI:57945"/>
        <dbReference type="ChEBI" id="CHEBI:57972"/>
        <dbReference type="EC" id="1.4.1.1"/>
    </reaction>
</comment>
<feature type="binding site" evidence="8">
    <location>
        <position position="203"/>
    </location>
    <ligand>
        <name>NAD(+)</name>
        <dbReference type="ChEBI" id="CHEBI:57540"/>
    </ligand>
</feature>
<evidence type="ECO:0000256" key="3">
    <source>
        <dbReference type="ARBA" id="ARBA00023002"/>
    </source>
</evidence>
<accession>A0A3N1NX90</accession>
<dbReference type="EC" id="1.4.1.1" evidence="2 5"/>
<feature type="binding site" evidence="8">
    <location>
        <position position="198"/>
    </location>
    <ligand>
        <name>NAD(+)</name>
        <dbReference type="ChEBI" id="CHEBI:57540"/>
    </ligand>
</feature>
<feature type="binding site" evidence="7">
    <location>
        <position position="75"/>
    </location>
    <ligand>
        <name>substrate</name>
    </ligand>
</feature>
<feature type="domain" description="Alanine dehydrogenase/pyridine nucleotide transhydrogenase N-terminal" evidence="10">
    <location>
        <begin position="4"/>
        <end position="137"/>
    </location>
</feature>
<dbReference type="GO" id="GO:0000286">
    <property type="term" value="F:alanine dehydrogenase activity"/>
    <property type="evidence" value="ECO:0007669"/>
    <property type="project" value="UniProtKB-UniRule"/>
</dbReference>
<dbReference type="InterPro" id="IPR008141">
    <property type="entry name" value="Ala_DH"/>
</dbReference>
<dbReference type="Proteomes" id="UP000273643">
    <property type="component" value="Unassembled WGS sequence"/>
</dbReference>
<keyword evidence="8" id="KW-0547">Nucleotide-binding</keyword>
<evidence type="ECO:0000259" key="9">
    <source>
        <dbReference type="SMART" id="SM01002"/>
    </source>
</evidence>
<dbReference type="InterPro" id="IPR007698">
    <property type="entry name" value="AlaDH/PNT_NAD(H)-bd"/>
</dbReference>
<organism evidence="11 12">
    <name type="scientific">Marinimicrobium koreense</name>
    <dbReference type="NCBI Taxonomy" id="306545"/>
    <lineage>
        <taxon>Bacteria</taxon>
        <taxon>Pseudomonadati</taxon>
        <taxon>Pseudomonadota</taxon>
        <taxon>Gammaproteobacteria</taxon>
        <taxon>Cellvibrionales</taxon>
        <taxon>Cellvibrionaceae</taxon>
        <taxon>Marinimicrobium</taxon>
    </lineage>
</organism>
<keyword evidence="4 5" id="KW-0520">NAD</keyword>
<evidence type="ECO:0000256" key="8">
    <source>
        <dbReference type="PIRSR" id="PIRSR000183-3"/>
    </source>
</evidence>
<feature type="active site" description="Proton donor/acceptor" evidence="6">
    <location>
        <position position="96"/>
    </location>
</feature>
<evidence type="ECO:0000256" key="6">
    <source>
        <dbReference type="PIRSR" id="PIRSR000183-1"/>
    </source>
</evidence>
<evidence type="ECO:0000256" key="2">
    <source>
        <dbReference type="ARBA" id="ARBA00012897"/>
    </source>
</evidence>
<dbReference type="Gene3D" id="3.40.50.720">
    <property type="entry name" value="NAD(P)-binding Rossmann-like Domain"/>
    <property type="match status" value="2"/>
</dbReference>
<dbReference type="EMBL" id="RJUK01000001">
    <property type="protein sequence ID" value="ROQ20439.1"/>
    <property type="molecule type" value="Genomic_DNA"/>
</dbReference>
<dbReference type="AlphaFoldDB" id="A0A3N1NX90"/>
<dbReference type="GO" id="GO:0000166">
    <property type="term" value="F:nucleotide binding"/>
    <property type="evidence" value="ECO:0007669"/>
    <property type="project" value="UniProtKB-KW"/>
</dbReference>
<dbReference type="SUPFAM" id="SSF52283">
    <property type="entry name" value="Formate/glycerate dehydrogenase catalytic domain-like"/>
    <property type="match status" value="1"/>
</dbReference>
<dbReference type="OrthoDB" id="9804592at2"/>
<name>A0A3N1NX90_9GAMM</name>
<dbReference type="SUPFAM" id="SSF51735">
    <property type="entry name" value="NAD(P)-binding Rossmann-fold domains"/>
    <property type="match status" value="1"/>
</dbReference>
<dbReference type="CDD" id="cd05305">
    <property type="entry name" value="L-AlaDH"/>
    <property type="match status" value="1"/>
</dbReference>
<feature type="binding site" evidence="8">
    <location>
        <position position="279"/>
    </location>
    <ligand>
        <name>NAD(+)</name>
        <dbReference type="ChEBI" id="CHEBI:57540"/>
    </ligand>
</feature>
<dbReference type="Pfam" id="PF05222">
    <property type="entry name" value="AlaDh_PNT_N"/>
    <property type="match status" value="1"/>
</dbReference>
<dbReference type="Pfam" id="PF01262">
    <property type="entry name" value="AlaDh_PNT_C"/>
    <property type="match status" value="1"/>
</dbReference>
<dbReference type="InterPro" id="IPR007886">
    <property type="entry name" value="AlaDH/PNT_N"/>
</dbReference>
<comment type="similarity">
    <text evidence="1 5">Belongs to the AlaDH/PNT family.</text>
</comment>
<feature type="binding site" evidence="8">
    <location>
        <begin position="239"/>
        <end position="240"/>
    </location>
    <ligand>
        <name>NAD(+)</name>
        <dbReference type="ChEBI" id="CHEBI:57540"/>
    </ligand>
</feature>